<reference evidence="2 3" key="2">
    <citation type="journal article" date="2024" name="Int. J. Syst. Evol. Microbiol.">
        <title>Promethearchaeum syntrophicum gen. nov., sp. nov., an anaerobic, obligately syntrophic archaeon, the first isolate of the lineage 'Asgard' archaea, and proposal of the new archaeal phylum Promethearchaeota phyl. nov. and kingdom Promethearchaeati regn. nov.</title>
        <authorList>
            <person name="Imachi H."/>
            <person name="Nobu M.K."/>
            <person name="Kato S."/>
            <person name="Takaki Y."/>
            <person name="Miyazaki M."/>
            <person name="Miyata M."/>
            <person name="Ogawara M."/>
            <person name="Saito Y."/>
            <person name="Sakai S."/>
            <person name="Tahara Y.O."/>
            <person name="Takano Y."/>
            <person name="Tasumi E."/>
            <person name="Uematsu K."/>
            <person name="Yoshimura T."/>
            <person name="Itoh T."/>
            <person name="Ohkuma M."/>
            <person name="Takai K."/>
        </authorList>
    </citation>
    <scope>NUCLEOTIDE SEQUENCE [LARGE SCALE GENOMIC DNA]</scope>
    <source>
        <strain evidence="2 3">MK-D1</strain>
    </source>
</reference>
<feature type="transmembrane region" description="Helical" evidence="1">
    <location>
        <begin position="7"/>
        <end position="25"/>
    </location>
</feature>
<gene>
    <name evidence="2" type="ORF">DSAG12_03212</name>
</gene>
<organism evidence="2 3">
    <name type="scientific">Promethearchaeum syntrophicum</name>
    <dbReference type="NCBI Taxonomy" id="2594042"/>
    <lineage>
        <taxon>Archaea</taxon>
        <taxon>Promethearchaeati</taxon>
        <taxon>Promethearchaeota</taxon>
        <taxon>Promethearchaeia</taxon>
        <taxon>Promethearchaeales</taxon>
        <taxon>Promethearchaeaceae</taxon>
        <taxon>Promethearchaeum</taxon>
    </lineage>
</organism>
<dbReference type="AlphaFoldDB" id="A0A5B9DDJ1"/>
<dbReference type="KEGG" id="psyt:DSAG12_03212"/>
<protein>
    <submittedName>
        <fullName evidence="2">Uncharacterized protein</fullName>
    </submittedName>
</protein>
<feature type="transmembrane region" description="Helical" evidence="1">
    <location>
        <begin position="96"/>
        <end position="117"/>
    </location>
</feature>
<keyword evidence="3" id="KW-1185">Reference proteome</keyword>
<keyword evidence="1" id="KW-1133">Transmembrane helix</keyword>
<dbReference type="EMBL" id="CP042905">
    <property type="protein sequence ID" value="QEE17379.1"/>
    <property type="molecule type" value="Genomic_DNA"/>
</dbReference>
<name>A0A5B9DDJ1_9ARCH</name>
<keyword evidence="1" id="KW-0812">Transmembrane</keyword>
<evidence type="ECO:0000256" key="1">
    <source>
        <dbReference type="SAM" id="Phobius"/>
    </source>
</evidence>
<dbReference type="GeneID" id="41331182"/>
<keyword evidence="1" id="KW-0472">Membrane</keyword>
<sequence length="120" mass="13604">MGFKIKHLFIINIITSLLFGLGFLFMTEIQNTMLGIEDNLLGFKYFGLALIGNAILLFFSINSEDNPARKAILIYNSFGASLLVILMFVTLDLTIIMVWVSIILQTVLCCLHAYFLFKKE</sequence>
<accession>A0A5B9DDJ1</accession>
<evidence type="ECO:0000313" key="3">
    <source>
        <dbReference type="Proteomes" id="UP000321408"/>
    </source>
</evidence>
<feature type="transmembrane region" description="Helical" evidence="1">
    <location>
        <begin position="73"/>
        <end position="90"/>
    </location>
</feature>
<evidence type="ECO:0000313" key="2">
    <source>
        <dbReference type="EMBL" id="QEE17379.1"/>
    </source>
</evidence>
<dbReference type="RefSeq" id="WP_147664274.1">
    <property type="nucleotide sequence ID" value="NZ_CP042905.2"/>
</dbReference>
<dbReference type="Proteomes" id="UP000321408">
    <property type="component" value="Chromosome"/>
</dbReference>
<reference evidence="2 3" key="1">
    <citation type="journal article" date="2020" name="Nature">
        <title>Isolation of an archaeon at the prokaryote-eukaryote interface.</title>
        <authorList>
            <person name="Imachi H."/>
            <person name="Nobu M.K."/>
            <person name="Nakahara N."/>
            <person name="Morono Y."/>
            <person name="Ogawara M."/>
            <person name="Takaki Y."/>
            <person name="Takano Y."/>
            <person name="Uematsu K."/>
            <person name="Ikuta T."/>
            <person name="Ito M."/>
            <person name="Matsui Y."/>
            <person name="Miyazaki M."/>
            <person name="Murata K."/>
            <person name="Saito Y."/>
            <person name="Sakai S."/>
            <person name="Song C."/>
            <person name="Tasumi E."/>
            <person name="Yamanaka Y."/>
            <person name="Yamaguchi T."/>
            <person name="Kamagata Y."/>
            <person name="Tamaki H."/>
            <person name="Takai K."/>
        </authorList>
    </citation>
    <scope>NUCLEOTIDE SEQUENCE [LARGE SCALE GENOMIC DNA]</scope>
    <source>
        <strain evidence="2 3">MK-D1</strain>
    </source>
</reference>
<proteinExistence type="predicted"/>
<feature type="transmembrane region" description="Helical" evidence="1">
    <location>
        <begin position="45"/>
        <end position="61"/>
    </location>
</feature>